<organism evidence="1">
    <name type="scientific">mine drainage metagenome</name>
    <dbReference type="NCBI Taxonomy" id="410659"/>
    <lineage>
        <taxon>unclassified sequences</taxon>
        <taxon>metagenomes</taxon>
        <taxon>ecological metagenomes</taxon>
    </lineage>
</organism>
<sequence>MVKKRAIQVEANRANHLLSLKHLIPGFALFIHCQYGMSESVADKVTG</sequence>
<dbReference type="EMBL" id="MLJW01005032">
    <property type="protein sequence ID" value="OIQ68905.1"/>
    <property type="molecule type" value="Genomic_DNA"/>
</dbReference>
<protein>
    <submittedName>
        <fullName evidence="1">Uncharacterized protein</fullName>
    </submittedName>
</protein>
<reference evidence="1" key="1">
    <citation type="submission" date="2016-10" db="EMBL/GenBank/DDBJ databases">
        <title>Sequence of Gallionella enrichment culture.</title>
        <authorList>
            <person name="Poehlein A."/>
            <person name="Muehling M."/>
            <person name="Daniel R."/>
        </authorList>
    </citation>
    <scope>NUCLEOTIDE SEQUENCE</scope>
</reference>
<comment type="caution">
    <text evidence="1">The sequence shown here is derived from an EMBL/GenBank/DDBJ whole genome shotgun (WGS) entry which is preliminary data.</text>
</comment>
<proteinExistence type="predicted"/>
<gene>
    <name evidence="1" type="ORF">GALL_494970</name>
</gene>
<evidence type="ECO:0000313" key="1">
    <source>
        <dbReference type="EMBL" id="OIQ68905.1"/>
    </source>
</evidence>
<name>A0A1J5PB73_9ZZZZ</name>
<accession>A0A1J5PB73</accession>
<dbReference type="AlphaFoldDB" id="A0A1J5PB73"/>